<dbReference type="InterPro" id="IPR045073">
    <property type="entry name" value="Omega/Tau-like"/>
</dbReference>
<evidence type="ECO:0000256" key="2">
    <source>
        <dbReference type="ARBA" id="ARBA00022679"/>
    </source>
</evidence>
<reference evidence="7" key="1">
    <citation type="submission" date="2020-07" db="EMBL/GenBank/DDBJ databases">
        <title>Genome sequence and genetic diversity analysis of an under-domesticated orphan crop, white fonio (Digitaria exilis).</title>
        <authorList>
            <person name="Bennetzen J.L."/>
            <person name="Chen S."/>
            <person name="Ma X."/>
            <person name="Wang X."/>
            <person name="Yssel A.E.J."/>
            <person name="Chaluvadi S.R."/>
            <person name="Johnson M."/>
            <person name="Gangashetty P."/>
            <person name="Hamidou F."/>
            <person name="Sanogo M.D."/>
            <person name="Zwaenepoel A."/>
            <person name="Wallace J."/>
            <person name="Van De Peer Y."/>
            <person name="Van Deynze A."/>
        </authorList>
    </citation>
    <scope>NUCLEOTIDE SEQUENCE</scope>
    <source>
        <tissue evidence="7">Leaves</tissue>
    </source>
</reference>
<evidence type="ECO:0000256" key="1">
    <source>
        <dbReference type="ARBA" id="ARBA00012452"/>
    </source>
</evidence>
<dbReference type="SFLD" id="SFLDS00019">
    <property type="entry name" value="Glutathione_Transferase_(cytos"/>
    <property type="match status" value="1"/>
</dbReference>
<evidence type="ECO:0000259" key="5">
    <source>
        <dbReference type="PROSITE" id="PS50404"/>
    </source>
</evidence>
<dbReference type="InterPro" id="IPR036249">
    <property type="entry name" value="Thioredoxin-like_sf"/>
</dbReference>
<dbReference type="EMBL" id="JACEFO010002248">
    <property type="protein sequence ID" value="KAF8671065.1"/>
    <property type="molecule type" value="Genomic_DNA"/>
</dbReference>
<sequence>MAAAGDGEDGKLMVLGAWPSPFVNRVRMALHLKGLEYENVEEDLANKSDLLLASNPVHKKVPVLLHGGRPVSESLIILDYLDDAFPGSGQAVLPADPYECAVARFWAAYVDSKVHLFKELTIVIDGIGGSTVIFWTRGTVCVQLHAAMLGALIGPTEEERAAATAETLAALDTLEGGLAERSGGKGFFAWDAPGYLDVVLGGFIGWLRAWDKITGLTLLDAGRIPQLVAWAQRVAALDAAKGVIPEPEHIAEFAKVLQARAAAAAAASN</sequence>
<proteinExistence type="inferred from homology"/>
<dbReference type="Proteomes" id="UP000636709">
    <property type="component" value="Unassembled WGS sequence"/>
</dbReference>
<dbReference type="Pfam" id="PF13410">
    <property type="entry name" value="GST_C_2"/>
    <property type="match status" value="1"/>
</dbReference>
<dbReference type="PROSITE" id="PS50405">
    <property type="entry name" value="GST_CTER"/>
    <property type="match status" value="1"/>
</dbReference>
<evidence type="ECO:0000313" key="7">
    <source>
        <dbReference type="EMBL" id="KAF8671065.1"/>
    </source>
</evidence>
<dbReference type="InterPro" id="IPR040079">
    <property type="entry name" value="Glutathione_S-Trfase"/>
</dbReference>
<feature type="domain" description="GST C-terminal" evidence="6">
    <location>
        <begin position="96"/>
        <end position="253"/>
    </location>
</feature>
<protein>
    <recommendedName>
        <fullName evidence="1">glutathione transferase</fullName>
        <ecNumber evidence="1">2.5.1.18</ecNumber>
    </recommendedName>
</protein>
<dbReference type="GO" id="GO:0004364">
    <property type="term" value="F:glutathione transferase activity"/>
    <property type="evidence" value="ECO:0007669"/>
    <property type="project" value="UniProtKB-EC"/>
</dbReference>
<dbReference type="EC" id="2.5.1.18" evidence="1"/>
<dbReference type="AlphaFoldDB" id="A0A835AV21"/>
<dbReference type="SUPFAM" id="SSF52833">
    <property type="entry name" value="Thioredoxin-like"/>
    <property type="match status" value="1"/>
</dbReference>
<dbReference type="CDD" id="cd03185">
    <property type="entry name" value="GST_C_Tau"/>
    <property type="match status" value="1"/>
</dbReference>
<evidence type="ECO:0000256" key="4">
    <source>
        <dbReference type="ARBA" id="ARBA00047960"/>
    </source>
</evidence>
<dbReference type="Gene3D" id="3.40.30.10">
    <property type="entry name" value="Glutaredoxin"/>
    <property type="match status" value="1"/>
</dbReference>
<accession>A0A835AV21</accession>
<dbReference type="PANTHER" id="PTHR11260">
    <property type="entry name" value="GLUTATHIONE S-TRANSFERASE, GST, SUPERFAMILY, GST DOMAIN CONTAINING"/>
    <property type="match status" value="1"/>
</dbReference>
<dbReference type="PROSITE" id="PS50404">
    <property type="entry name" value="GST_NTER"/>
    <property type="match status" value="1"/>
</dbReference>
<comment type="catalytic activity">
    <reaction evidence="4">
        <text>RX + glutathione = an S-substituted glutathione + a halide anion + H(+)</text>
        <dbReference type="Rhea" id="RHEA:16437"/>
        <dbReference type="ChEBI" id="CHEBI:15378"/>
        <dbReference type="ChEBI" id="CHEBI:16042"/>
        <dbReference type="ChEBI" id="CHEBI:17792"/>
        <dbReference type="ChEBI" id="CHEBI:57925"/>
        <dbReference type="ChEBI" id="CHEBI:90779"/>
        <dbReference type="EC" id="2.5.1.18"/>
    </reaction>
</comment>
<dbReference type="FunFam" id="3.40.30.10:FF:000044">
    <property type="entry name" value="Glutathione S-transferase GSTU6"/>
    <property type="match status" value="1"/>
</dbReference>
<dbReference type="Pfam" id="PF02798">
    <property type="entry name" value="GST_N"/>
    <property type="match status" value="1"/>
</dbReference>
<dbReference type="SUPFAM" id="SSF47616">
    <property type="entry name" value="GST C-terminal domain-like"/>
    <property type="match status" value="1"/>
</dbReference>
<comment type="similarity">
    <text evidence="3">Belongs to the GST superfamily. Tau family.</text>
</comment>
<dbReference type="SFLD" id="SFLDG00358">
    <property type="entry name" value="Main_(cytGST)"/>
    <property type="match status" value="1"/>
</dbReference>
<dbReference type="InterPro" id="IPR010987">
    <property type="entry name" value="Glutathione-S-Trfase_C-like"/>
</dbReference>
<name>A0A835AV21_9POAL</name>
<dbReference type="GO" id="GO:0005737">
    <property type="term" value="C:cytoplasm"/>
    <property type="evidence" value="ECO:0007669"/>
    <property type="project" value="TreeGrafter"/>
</dbReference>
<comment type="caution">
    <text evidence="7">The sequence shown here is derived from an EMBL/GenBank/DDBJ whole genome shotgun (WGS) entry which is preliminary data.</text>
</comment>
<evidence type="ECO:0000313" key="8">
    <source>
        <dbReference type="Proteomes" id="UP000636709"/>
    </source>
</evidence>
<evidence type="ECO:0000256" key="3">
    <source>
        <dbReference type="ARBA" id="ARBA00025743"/>
    </source>
</evidence>
<dbReference type="Gene3D" id="1.20.1050.10">
    <property type="match status" value="1"/>
</dbReference>
<dbReference type="OrthoDB" id="4951845at2759"/>
<dbReference type="GO" id="GO:0006749">
    <property type="term" value="P:glutathione metabolic process"/>
    <property type="evidence" value="ECO:0007669"/>
    <property type="project" value="InterPro"/>
</dbReference>
<dbReference type="InterPro" id="IPR045074">
    <property type="entry name" value="GST_C_Tau"/>
</dbReference>
<gene>
    <name evidence="7" type="ORF">HU200_050344</name>
</gene>
<evidence type="ECO:0000259" key="6">
    <source>
        <dbReference type="PROSITE" id="PS50405"/>
    </source>
</evidence>
<keyword evidence="2" id="KW-0808">Transferase</keyword>
<dbReference type="CDD" id="cd03058">
    <property type="entry name" value="GST_N_Tau"/>
    <property type="match status" value="1"/>
</dbReference>
<dbReference type="PANTHER" id="PTHR11260:SF776">
    <property type="entry name" value="GLUTATHIONE S-TRANSFERASE"/>
    <property type="match status" value="1"/>
</dbReference>
<dbReference type="InterPro" id="IPR004045">
    <property type="entry name" value="Glutathione_S-Trfase_N"/>
</dbReference>
<feature type="domain" description="GST N-terminal" evidence="5">
    <location>
        <begin position="10"/>
        <end position="89"/>
    </location>
</feature>
<keyword evidence="8" id="KW-1185">Reference proteome</keyword>
<dbReference type="InterPro" id="IPR036282">
    <property type="entry name" value="Glutathione-S-Trfase_C_sf"/>
</dbReference>
<organism evidence="7 8">
    <name type="scientific">Digitaria exilis</name>
    <dbReference type="NCBI Taxonomy" id="1010633"/>
    <lineage>
        <taxon>Eukaryota</taxon>
        <taxon>Viridiplantae</taxon>
        <taxon>Streptophyta</taxon>
        <taxon>Embryophyta</taxon>
        <taxon>Tracheophyta</taxon>
        <taxon>Spermatophyta</taxon>
        <taxon>Magnoliopsida</taxon>
        <taxon>Liliopsida</taxon>
        <taxon>Poales</taxon>
        <taxon>Poaceae</taxon>
        <taxon>PACMAD clade</taxon>
        <taxon>Panicoideae</taxon>
        <taxon>Panicodae</taxon>
        <taxon>Paniceae</taxon>
        <taxon>Anthephorinae</taxon>
        <taxon>Digitaria</taxon>
    </lineage>
</organism>